<sequence length="500" mass="51754">MTHAMSLVLRADPGPAMLSAAPIPAAGGMSAGEILVVLAAIAVVLARWLPPAARRWTAIGSMIALVAGAASTAAGMRWQLLLVLAGGLLAAAGIGAGRLMRRRSGRADRRARWWVALPGSLACLGLITGGAVAAVALPVPAFPQPSGPFAVGTTVTQWTDPDREETATAEADGGRTVVVQFWYPALPGSPDAPRAQYLGRTREEADTVAAAAAGYLGIPGLVLDGPTRARTHAVHDAAPAAGRFPVVLFSPGLGGVRTQNTAWAEELASRGYLVAGVDHPYDSAAVMLADGRTLRTRIAAGGDRAEDARRRLGWTTVRASDLSFVLTQLGRLDRGEIPGPFTGRLDTGRVAATGHSLGGAAAMWAAHRDPRFTAVINLDGGPEPAQGPLRQPVLAVTHEAVDQADADYIAALSKVLDEGAATGYRLTVPGSAHLTFTDGPLYLPPVPALTGSLGRTEAVRMTTDTCAAFLDATLRGQPVDLPGTLSRHGDLRVHPPTSRP</sequence>
<keyword evidence="7" id="KW-1185">Reference proteome</keyword>
<keyword evidence="5" id="KW-1133">Transmembrane helix</keyword>
<evidence type="ECO:0000256" key="5">
    <source>
        <dbReference type="SAM" id="Phobius"/>
    </source>
</evidence>
<dbReference type="PANTHER" id="PTHR10272:SF0">
    <property type="entry name" value="PLATELET-ACTIVATING FACTOR ACETYLHYDROLASE"/>
    <property type="match status" value="1"/>
</dbReference>
<accession>A0ABT6WGC7</accession>
<evidence type="ECO:0000313" key="7">
    <source>
        <dbReference type="Proteomes" id="UP001241758"/>
    </source>
</evidence>
<dbReference type="InterPro" id="IPR029058">
    <property type="entry name" value="AB_hydrolase_fold"/>
</dbReference>
<evidence type="ECO:0008006" key="8">
    <source>
        <dbReference type="Google" id="ProtNLM"/>
    </source>
</evidence>
<keyword evidence="5" id="KW-0472">Membrane</keyword>
<name>A0ABT6WGC7_9ACTN</name>
<reference evidence="6 7" key="1">
    <citation type="submission" date="2023-05" db="EMBL/GenBank/DDBJ databases">
        <title>Actinoplanes sp. NEAU-A12 genome sequencing.</title>
        <authorList>
            <person name="Wang Z.-S."/>
        </authorList>
    </citation>
    <scope>NUCLEOTIDE SEQUENCE [LARGE SCALE GENOMIC DNA]</scope>
    <source>
        <strain evidence="6 7">NEAU-A12</strain>
    </source>
</reference>
<organism evidence="6 7">
    <name type="scientific">Actinoplanes sandaracinus</name>
    <dbReference type="NCBI Taxonomy" id="3045177"/>
    <lineage>
        <taxon>Bacteria</taxon>
        <taxon>Bacillati</taxon>
        <taxon>Actinomycetota</taxon>
        <taxon>Actinomycetes</taxon>
        <taxon>Micromonosporales</taxon>
        <taxon>Micromonosporaceae</taxon>
        <taxon>Actinoplanes</taxon>
    </lineage>
</organism>
<dbReference type="PANTHER" id="PTHR10272">
    <property type="entry name" value="PLATELET-ACTIVATING FACTOR ACETYLHYDROLASE"/>
    <property type="match status" value="1"/>
</dbReference>
<feature type="region of interest" description="Disordered" evidence="4">
    <location>
        <begin position="479"/>
        <end position="500"/>
    </location>
</feature>
<dbReference type="Proteomes" id="UP001241758">
    <property type="component" value="Unassembled WGS sequence"/>
</dbReference>
<proteinExistence type="predicted"/>
<evidence type="ECO:0000256" key="2">
    <source>
        <dbReference type="ARBA" id="ARBA00022963"/>
    </source>
</evidence>
<evidence type="ECO:0000256" key="4">
    <source>
        <dbReference type="SAM" id="MobiDB-lite"/>
    </source>
</evidence>
<feature type="transmembrane region" description="Helical" evidence="5">
    <location>
        <begin position="56"/>
        <end position="74"/>
    </location>
</feature>
<evidence type="ECO:0000313" key="6">
    <source>
        <dbReference type="EMBL" id="MDI6098785.1"/>
    </source>
</evidence>
<dbReference type="EMBL" id="JASCTH010000005">
    <property type="protein sequence ID" value="MDI6098785.1"/>
    <property type="molecule type" value="Genomic_DNA"/>
</dbReference>
<gene>
    <name evidence="6" type="ORF">QLQ12_09255</name>
</gene>
<feature type="transmembrane region" description="Helical" evidence="5">
    <location>
        <begin position="80"/>
        <end position="101"/>
    </location>
</feature>
<dbReference type="Gene3D" id="3.40.50.1820">
    <property type="entry name" value="alpha/beta hydrolase"/>
    <property type="match status" value="1"/>
</dbReference>
<dbReference type="Pfam" id="PF03403">
    <property type="entry name" value="PAF-AH_p_II"/>
    <property type="match status" value="2"/>
</dbReference>
<keyword evidence="3" id="KW-0443">Lipid metabolism</keyword>
<evidence type="ECO:0000256" key="3">
    <source>
        <dbReference type="ARBA" id="ARBA00023098"/>
    </source>
</evidence>
<evidence type="ECO:0000256" key="1">
    <source>
        <dbReference type="ARBA" id="ARBA00022801"/>
    </source>
</evidence>
<keyword evidence="5" id="KW-0812">Transmembrane</keyword>
<feature type="transmembrane region" description="Helical" evidence="5">
    <location>
        <begin position="113"/>
        <end position="137"/>
    </location>
</feature>
<dbReference type="SUPFAM" id="SSF53474">
    <property type="entry name" value="alpha/beta-Hydrolases"/>
    <property type="match status" value="1"/>
</dbReference>
<comment type="caution">
    <text evidence="6">The sequence shown here is derived from an EMBL/GenBank/DDBJ whole genome shotgun (WGS) entry which is preliminary data.</text>
</comment>
<protein>
    <recommendedName>
        <fullName evidence="8">Platelet-activating factor acetylhydrolase</fullName>
    </recommendedName>
</protein>
<feature type="transmembrane region" description="Helical" evidence="5">
    <location>
        <begin position="30"/>
        <end position="49"/>
    </location>
</feature>
<keyword evidence="2" id="KW-0442">Lipid degradation</keyword>
<keyword evidence="1" id="KW-0378">Hydrolase</keyword>
<dbReference type="RefSeq" id="WP_282758638.1">
    <property type="nucleotide sequence ID" value="NZ_JASCTH010000005.1"/>
</dbReference>